<evidence type="ECO:0000256" key="1">
    <source>
        <dbReference type="SAM" id="Phobius"/>
    </source>
</evidence>
<dbReference type="AlphaFoldDB" id="A0ABD4A9U1"/>
<reference evidence="2 3" key="1">
    <citation type="submission" date="2015-01" db="EMBL/GenBank/DDBJ databases">
        <title>Draft Genome Sequences of Four Bacillus thermoamylovorans Strains, Isolated From Food Products.</title>
        <authorList>
            <person name="Krawcyk A.O."/>
            <person name="Berendsen E.M."/>
            <person name="Eijlander R.T."/>
            <person name="de Jong A."/>
            <person name="Wells-Bennik M."/>
            <person name="Kuipers O.P."/>
        </authorList>
    </citation>
    <scope>NUCLEOTIDE SEQUENCE [LARGE SCALE GENOMIC DNA]</scope>
    <source>
        <strain evidence="2 3">B4167</strain>
    </source>
</reference>
<feature type="transmembrane region" description="Helical" evidence="1">
    <location>
        <begin position="200"/>
        <end position="221"/>
    </location>
</feature>
<protein>
    <recommendedName>
        <fullName evidence="4">ABC transporter permease</fullName>
    </recommendedName>
</protein>
<name>A0ABD4A9U1_9BACI</name>
<keyword evidence="1" id="KW-0812">Transmembrane</keyword>
<feature type="transmembrane region" description="Helical" evidence="1">
    <location>
        <begin position="21"/>
        <end position="38"/>
    </location>
</feature>
<organism evidence="2 3">
    <name type="scientific">Caldibacillus thermoamylovorans</name>
    <dbReference type="NCBI Taxonomy" id="35841"/>
    <lineage>
        <taxon>Bacteria</taxon>
        <taxon>Bacillati</taxon>
        <taxon>Bacillota</taxon>
        <taxon>Bacilli</taxon>
        <taxon>Bacillales</taxon>
        <taxon>Bacillaceae</taxon>
        <taxon>Caldibacillus</taxon>
    </lineage>
</organism>
<comment type="caution">
    <text evidence="2">The sequence shown here is derived from an EMBL/GenBank/DDBJ whole genome shotgun (WGS) entry which is preliminary data.</text>
</comment>
<evidence type="ECO:0008006" key="4">
    <source>
        <dbReference type="Google" id="ProtNLM"/>
    </source>
</evidence>
<keyword evidence="1" id="KW-1133">Transmembrane helix</keyword>
<keyword evidence="1" id="KW-0472">Membrane</keyword>
<evidence type="ECO:0000313" key="2">
    <source>
        <dbReference type="EMBL" id="KIO73410.1"/>
    </source>
</evidence>
<evidence type="ECO:0000313" key="3">
    <source>
        <dbReference type="Proteomes" id="UP000032076"/>
    </source>
</evidence>
<dbReference type="RefSeq" id="WP_041902352.1">
    <property type="nucleotide sequence ID" value="NZ_JAQEZG010000030.1"/>
</dbReference>
<dbReference type="EMBL" id="JXLU01000043">
    <property type="protein sequence ID" value="KIO73410.1"/>
    <property type="molecule type" value="Genomic_DNA"/>
</dbReference>
<gene>
    <name evidence="2" type="ORF">B4167_2133</name>
</gene>
<feature type="transmembrane region" description="Helical" evidence="1">
    <location>
        <begin position="74"/>
        <end position="92"/>
    </location>
</feature>
<feature type="transmembrane region" description="Helical" evidence="1">
    <location>
        <begin position="113"/>
        <end position="138"/>
    </location>
</feature>
<accession>A0ABD4A9U1</accession>
<proteinExistence type="predicted"/>
<dbReference type="Proteomes" id="UP000032076">
    <property type="component" value="Unassembled WGS sequence"/>
</dbReference>
<feature type="transmembrane region" description="Helical" evidence="1">
    <location>
        <begin position="241"/>
        <end position="264"/>
    </location>
</feature>
<sequence>MRGYFHFKLFLRDLTYSHSYGKYKYFIFYCIVIILTAAETLPLKELNGNSVDVFFLLLKDVGYFIQSSGYEIPVNWIFIQFFILFLITDFLVHDAETNSSYLILRIKRREQYILSKLIWIVIQNILVYFGLFIVIYVISSLLLGDFSLEASSYFQDTIQSQAAISINPIQLILHLFFGYVLTSIVLSGIFLLCTQFFASTVSFCFVLILGSLSIFIDWKWLPAIHSMILKSNLFDLEHHLSLTFSFVYSVFVYILSAFFIFIVYRKTDILK</sequence>
<feature type="transmembrane region" description="Helical" evidence="1">
    <location>
        <begin position="171"/>
        <end position="193"/>
    </location>
</feature>